<evidence type="ECO:0000256" key="4">
    <source>
        <dbReference type="ARBA" id="ARBA00022801"/>
    </source>
</evidence>
<keyword evidence="15" id="KW-1185">Reference proteome</keyword>
<dbReference type="InterPro" id="IPR035647">
    <property type="entry name" value="EFG_III/V"/>
</dbReference>
<dbReference type="Gene3D" id="3.40.50.300">
    <property type="entry name" value="P-loop containing nucleotide triphosphate hydrolases"/>
    <property type="match status" value="1"/>
</dbReference>
<evidence type="ECO:0000256" key="8">
    <source>
        <dbReference type="ARBA" id="ARBA00050293"/>
    </source>
</evidence>
<evidence type="ECO:0000256" key="9">
    <source>
        <dbReference type="ARBA" id="ARBA00057626"/>
    </source>
</evidence>
<dbReference type="InterPro" id="IPR027417">
    <property type="entry name" value="P-loop_NTPase"/>
</dbReference>
<evidence type="ECO:0000256" key="11">
    <source>
        <dbReference type="ARBA" id="ARBA00066744"/>
    </source>
</evidence>
<dbReference type="PRINTS" id="PR00315">
    <property type="entry name" value="ELONGATNFCT"/>
</dbReference>
<dbReference type="AlphaFoldDB" id="A0A2U1DEP4"/>
<reference evidence="14 15" key="1">
    <citation type="submission" date="2018-04" db="EMBL/GenBank/DDBJ databases">
        <title>Genomic Encyclopedia of Type Strains, Phase IV (KMG-IV): sequencing the most valuable type-strain genomes for metagenomic binning, comparative biology and taxonomic classification.</title>
        <authorList>
            <person name="Goeker M."/>
        </authorList>
    </citation>
    <scope>NUCLEOTIDE SEQUENCE [LARGE SCALE GENOMIC DNA]</scope>
    <source>
        <strain evidence="14 15">DSM 28795</strain>
    </source>
</reference>
<comment type="function">
    <text evidence="9 12">Required for accurate and efficient protein synthesis under certain stress conditions. May act as a fidelity factor of the translation reaction, by catalyzing a one-codon backward translocation of tRNAs on improperly translocated ribosomes. Back-translocation proceeds from a post-translocation (POST) complex to a pre-translocation (PRE) complex, thus giving elongation factor G a second chance to translocate the tRNAs correctly. Binds to ribosomes in a GTP-dependent manner.</text>
</comment>
<dbReference type="NCBIfam" id="TIGR01393">
    <property type="entry name" value="lepA"/>
    <property type="match status" value="1"/>
</dbReference>
<dbReference type="InterPro" id="IPR038363">
    <property type="entry name" value="LepA_C_sf"/>
</dbReference>
<sequence>MAEIKIDQLKERQKRIRNFSIVAHIDHGKSTIADRILEQTHTVAERDMQQQLLDTMDLERERGITIKLNAVEVHYDANDGQTYIFHLIDTPGHVDFSYEVSRSLAAAEGAILVVDASQGVEAQTLANVYLALDNELEILPVINKIDLPAADPQKVQKEIEDVIGIDASGAVMVSAKQGIGIPELLERIVSDFPAPEGDLEAPLRALIFDSQYDSYRGVVVNIRVREGVVKPGDRIKMMNTGAEYEVTEVGVMSPNAQKRDYLMAGDVGYLTASIKDIHTTHSGDTITSVQNPAQEALPGYQPMTPMVYSGLYPSDNARYGDLREALEKLQLNDAALTFEPETSQALGFGYRVGFLGLLHMDVIQERLEREFDLDLVTTAPSVTYRVKTVDGEVLSIENPSELPESQQIKEIEEPYIHAQIMVPNEYVGSVMELAQRKRGEFDTLEYLDENRVNVKYYMPLSEIIFNFFDKLKSNTRGYASLDYDLAGYRPSDLVKIDILLNGSKVDALSFIVHRDFAVERGRIITAKLKEIIPRQNFEIPVQAAIGNKILARTNIKAYRKDVTAKIHTGDPDRRAKLLDKQKRGKARMKDVGTVSVPQEAFMAVLKTDDDEKFARGN</sequence>
<feature type="binding site" evidence="12">
    <location>
        <begin position="26"/>
        <end position="31"/>
    </location>
    <ligand>
        <name>GTP</name>
        <dbReference type="ChEBI" id="CHEBI:37565"/>
    </ligand>
</feature>
<dbReference type="InterPro" id="IPR009000">
    <property type="entry name" value="Transl_B-barrel_sf"/>
</dbReference>
<comment type="catalytic activity">
    <reaction evidence="8 12">
        <text>GTP + H2O = GDP + phosphate + H(+)</text>
        <dbReference type="Rhea" id="RHEA:19669"/>
        <dbReference type="ChEBI" id="CHEBI:15377"/>
        <dbReference type="ChEBI" id="CHEBI:15378"/>
        <dbReference type="ChEBI" id="CHEBI:37565"/>
        <dbReference type="ChEBI" id="CHEBI:43474"/>
        <dbReference type="ChEBI" id="CHEBI:58189"/>
        <dbReference type="EC" id="3.6.5.n1"/>
    </reaction>
</comment>
<evidence type="ECO:0000256" key="1">
    <source>
        <dbReference type="ARBA" id="ARBA00005454"/>
    </source>
</evidence>
<dbReference type="GO" id="GO:0005886">
    <property type="term" value="C:plasma membrane"/>
    <property type="evidence" value="ECO:0007669"/>
    <property type="project" value="UniProtKB-SubCell"/>
</dbReference>
<dbReference type="CDD" id="cd03699">
    <property type="entry name" value="EF4_II"/>
    <property type="match status" value="1"/>
</dbReference>
<dbReference type="SUPFAM" id="SSF50447">
    <property type="entry name" value="Translation proteins"/>
    <property type="match status" value="1"/>
</dbReference>
<evidence type="ECO:0000256" key="2">
    <source>
        <dbReference type="ARBA" id="ARBA00022475"/>
    </source>
</evidence>
<evidence type="ECO:0000259" key="13">
    <source>
        <dbReference type="PROSITE" id="PS51722"/>
    </source>
</evidence>
<dbReference type="PANTHER" id="PTHR43512">
    <property type="entry name" value="TRANSLATION FACTOR GUF1-RELATED"/>
    <property type="match status" value="1"/>
</dbReference>
<dbReference type="InterPro" id="IPR000640">
    <property type="entry name" value="EFG_V-like"/>
</dbReference>
<evidence type="ECO:0000256" key="10">
    <source>
        <dbReference type="ARBA" id="ARBA00061052"/>
    </source>
</evidence>
<evidence type="ECO:0000256" key="12">
    <source>
        <dbReference type="HAMAP-Rule" id="MF_00071"/>
    </source>
</evidence>
<name>A0A2U1DEP4_9LACO</name>
<dbReference type="Proteomes" id="UP000245433">
    <property type="component" value="Unassembled WGS sequence"/>
</dbReference>
<dbReference type="FunFam" id="2.40.30.10:FF:000015">
    <property type="entry name" value="Translation factor GUF1, mitochondrial"/>
    <property type="match status" value="1"/>
</dbReference>
<keyword evidence="6 12" id="KW-0342">GTP-binding</keyword>
<dbReference type="Pfam" id="PF06421">
    <property type="entry name" value="LepA_C"/>
    <property type="match status" value="1"/>
</dbReference>
<feature type="domain" description="Tr-type G" evidence="13">
    <location>
        <begin position="14"/>
        <end position="196"/>
    </location>
</feature>
<dbReference type="Gene3D" id="3.30.70.2570">
    <property type="entry name" value="Elongation factor 4, C-terminal domain"/>
    <property type="match status" value="1"/>
</dbReference>
<keyword evidence="2 12" id="KW-1003">Cell membrane</keyword>
<dbReference type="Pfam" id="PF03144">
    <property type="entry name" value="GTP_EFTU_D2"/>
    <property type="match status" value="1"/>
</dbReference>
<evidence type="ECO:0000313" key="15">
    <source>
        <dbReference type="Proteomes" id="UP000245433"/>
    </source>
</evidence>
<protein>
    <recommendedName>
        <fullName evidence="11 12">Elongation factor 4</fullName>
        <shortName evidence="12">EF-4</shortName>
        <ecNumber evidence="11 12">3.6.5.n1</ecNumber>
    </recommendedName>
    <alternativeName>
        <fullName evidence="12">Ribosomal back-translocase LepA</fullName>
    </alternativeName>
</protein>
<evidence type="ECO:0000256" key="3">
    <source>
        <dbReference type="ARBA" id="ARBA00022741"/>
    </source>
</evidence>
<dbReference type="HAMAP" id="MF_00071">
    <property type="entry name" value="LepA"/>
    <property type="match status" value="1"/>
</dbReference>
<keyword evidence="5 12" id="KW-0648">Protein biosynthesis</keyword>
<dbReference type="FunFam" id="3.40.50.300:FF:000078">
    <property type="entry name" value="Elongation factor 4"/>
    <property type="match status" value="1"/>
</dbReference>
<comment type="similarity">
    <text evidence="1 12">Belongs to the TRAFAC class translation factor GTPase superfamily. Classic translation factor GTPase family. LepA subfamily.</text>
</comment>
<dbReference type="InterPro" id="IPR031157">
    <property type="entry name" value="G_TR_CS"/>
</dbReference>
<dbReference type="FunFam" id="3.30.70.240:FF:000007">
    <property type="entry name" value="Translation factor GUF1, mitochondrial"/>
    <property type="match status" value="1"/>
</dbReference>
<dbReference type="FunFam" id="3.30.70.870:FF:000004">
    <property type="entry name" value="Translation factor GUF1, mitochondrial"/>
    <property type="match status" value="1"/>
</dbReference>
<dbReference type="EMBL" id="QEKT01000001">
    <property type="protein sequence ID" value="PVY86156.1"/>
    <property type="molecule type" value="Genomic_DNA"/>
</dbReference>
<dbReference type="CDD" id="cd03709">
    <property type="entry name" value="lepA_C"/>
    <property type="match status" value="1"/>
</dbReference>
<evidence type="ECO:0000256" key="5">
    <source>
        <dbReference type="ARBA" id="ARBA00022917"/>
    </source>
</evidence>
<keyword evidence="7 12" id="KW-0472">Membrane</keyword>
<comment type="caution">
    <text evidence="14">The sequence shown here is derived from an EMBL/GenBank/DDBJ whole genome shotgun (WGS) entry which is preliminary data.</text>
</comment>
<evidence type="ECO:0000256" key="7">
    <source>
        <dbReference type="ARBA" id="ARBA00023136"/>
    </source>
</evidence>
<dbReference type="RefSeq" id="WP_089937307.1">
    <property type="nucleotide sequence ID" value="NZ_CAKOEW010000004.1"/>
</dbReference>
<keyword evidence="4 12" id="KW-0378">Hydrolase</keyword>
<dbReference type="PANTHER" id="PTHR43512:SF4">
    <property type="entry name" value="TRANSLATION FACTOR GUF1 HOMOLOG, CHLOROPLASTIC"/>
    <property type="match status" value="1"/>
</dbReference>
<comment type="subcellular location">
    <subcellularLocation>
        <location evidence="12">Cell membrane</location>
        <topology evidence="12">Peripheral membrane protein</topology>
        <orientation evidence="12">Cytoplasmic side</orientation>
    </subcellularLocation>
</comment>
<accession>A0A2U1DEP4</accession>
<dbReference type="Pfam" id="PF00679">
    <property type="entry name" value="EFG_C"/>
    <property type="match status" value="1"/>
</dbReference>
<dbReference type="Gene3D" id="3.30.70.870">
    <property type="entry name" value="Elongation Factor G (Translational Gtpase), domain 3"/>
    <property type="match status" value="1"/>
</dbReference>
<dbReference type="GO" id="GO:0043022">
    <property type="term" value="F:ribosome binding"/>
    <property type="evidence" value="ECO:0007669"/>
    <property type="project" value="UniProtKB-UniRule"/>
</dbReference>
<evidence type="ECO:0000313" key="14">
    <source>
        <dbReference type="EMBL" id="PVY86156.1"/>
    </source>
</evidence>
<proteinExistence type="inferred from homology"/>
<evidence type="ECO:0000256" key="6">
    <source>
        <dbReference type="ARBA" id="ARBA00023134"/>
    </source>
</evidence>
<dbReference type="InterPro" id="IPR000795">
    <property type="entry name" value="T_Tr_GTP-bd_dom"/>
</dbReference>
<dbReference type="GO" id="GO:0005525">
    <property type="term" value="F:GTP binding"/>
    <property type="evidence" value="ECO:0007669"/>
    <property type="project" value="UniProtKB-UniRule"/>
</dbReference>
<keyword evidence="3 12" id="KW-0547">Nucleotide-binding</keyword>
<dbReference type="Pfam" id="PF00009">
    <property type="entry name" value="GTP_EFTU"/>
    <property type="match status" value="1"/>
</dbReference>
<dbReference type="FunFam" id="3.30.70.2570:FF:000001">
    <property type="entry name" value="Translation factor GUF1, mitochondrial"/>
    <property type="match status" value="1"/>
</dbReference>
<dbReference type="InterPro" id="IPR035654">
    <property type="entry name" value="LepA_IV"/>
</dbReference>
<dbReference type="SUPFAM" id="SSF52540">
    <property type="entry name" value="P-loop containing nucleoside triphosphate hydrolases"/>
    <property type="match status" value="1"/>
</dbReference>
<dbReference type="GO" id="GO:0045727">
    <property type="term" value="P:positive regulation of translation"/>
    <property type="evidence" value="ECO:0007669"/>
    <property type="project" value="UniProtKB-UniRule"/>
</dbReference>
<gene>
    <name evidence="12" type="primary">lepA</name>
    <name evidence="14" type="ORF">C7384_10169</name>
</gene>
<dbReference type="SUPFAM" id="SSF54980">
    <property type="entry name" value="EF-G C-terminal domain-like"/>
    <property type="match status" value="2"/>
</dbReference>
<dbReference type="NCBIfam" id="TIGR00231">
    <property type="entry name" value="small_GTP"/>
    <property type="match status" value="1"/>
</dbReference>
<dbReference type="PROSITE" id="PS51722">
    <property type="entry name" value="G_TR_2"/>
    <property type="match status" value="1"/>
</dbReference>
<dbReference type="PROSITE" id="PS00301">
    <property type="entry name" value="G_TR_1"/>
    <property type="match status" value="1"/>
</dbReference>
<dbReference type="InterPro" id="IPR006297">
    <property type="entry name" value="EF-4"/>
</dbReference>
<dbReference type="OrthoDB" id="9801591at2"/>
<feature type="binding site" evidence="12">
    <location>
        <begin position="143"/>
        <end position="146"/>
    </location>
    <ligand>
        <name>GTP</name>
        <dbReference type="ChEBI" id="CHEBI:37565"/>
    </ligand>
</feature>
<dbReference type="SMART" id="SM00838">
    <property type="entry name" value="EFG_C"/>
    <property type="match status" value="1"/>
</dbReference>
<organism evidence="14 15">
    <name type="scientific">Convivina intestini</name>
    <dbReference type="NCBI Taxonomy" id="1505726"/>
    <lineage>
        <taxon>Bacteria</taxon>
        <taxon>Bacillati</taxon>
        <taxon>Bacillota</taxon>
        <taxon>Bacilli</taxon>
        <taxon>Lactobacillales</taxon>
        <taxon>Lactobacillaceae</taxon>
        <taxon>Convivina</taxon>
    </lineage>
</organism>
<dbReference type="CDD" id="cd01890">
    <property type="entry name" value="LepA"/>
    <property type="match status" value="1"/>
</dbReference>
<dbReference type="GO" id="GO:0003924">
    <property type="term" value="F:GTPase activity"/>
    <property type="evidence" value="ECO:0007669"/>
    <property type="project" value="UniProtKB-UniRule"/>
</dbReference>
<dbReference type="InterPro" id="IPR013842">
    <property type="entry name" value="LepA_CTD"/>
</dbReference>
<dbReference type="CDD" id="cd16260">
    <property type="entry name" value="EF4_III"/>
    <property type="match status" value="1"/>
</dbReference>
<dbReference type="InterPro" id="IPR004161">
    <property type="entry name" value="EFTu-like_2"/>
</dbReference>
<dbReference type="InterPro" id="IPR005225">
    <property type="entry name" value="Small_GTP-bd"/>
</dbReference>
<dbReference type="EC" id="3.6.5.n1" evidence="11 12"/>
<comment type="similarity">
    <text evidence="10">Belongs to the GTP-binding elongation factor family. LepA subfamily.</text>
</comment>
<dbReference type="GO" id="GO:0003746">
    <property type="term" value="F:translation elongation factor activity"/>
    <property type="evidence" value="ECO:0007669"/>
    <property type="project" value="UniProtKB-UniRule"/>
</dbReference>
<dbReference type="Gene3D" id="3.30.70.240">
    <property type="match status" value="1"/>
</dbReference>
<dbReference type="Gene3D" id="2.40.30.10">
    <property type="entry name" value="Translation factors"/>
    <property type="match status" value="1"/>
</dbReference>